<feature type="region of interest" description="Disordered" evidence="4">
    <location>
        <begin position="131"/>
        <end position="151"/>
    </location>
</feature>
<dbReference type="PROSITE" id="PS50061">
    <property type="entry name" value="ETS_DOMAIN_3"/>
    <property type="match status" value="1"/>
</dbReference>
<dbReference type="InterPro" id="IPR046328">
    <property type="entry name" value="ETS_fam"/>
</dbReference>
<dbReference type="EnsemblMetazoa" id="PPA29004.1">
    <property type="protein sequence ID" value="PPA29004.1"/>
    <property type="gene ID" value="WBGene00118558"/>
</dbReference>
<organism evidence="5 6">
    <name type="scientific">Pristionchus pacificus</name>
    <name type="common">Parasitic nematode worm</name>
    <dbReference type="NCBI Taxonomy" id="54126"/>
    <lineage>
        <taxon>Eukaryota</taxon>
        <taxon>Metazoa</taxon>
        <taxon>Ecdysozoa</taxon>
        <taxon>Nematoda</taxon>
        <taxon>Chromadorea</taxon>
        <taxon>Rhabditida</taxon>
        <taxon>Rhabditina</taxon>
        <taxon>Diplogasteromorpha</taxon>
        <taxon>Diplogasteroidea</taxon>
        <taxon>Neodiplogasteridae</taxon>
        <taxon>Pristionchus</taxon>
    </lineage>
</organism>
<dbReference type="SUPFAM" id="SSF46785">
    <property type="entry name" value="Winged helix' DNA-binding domain"/>
    <property type="match status" value="1"/>
</dbReference>
<dbReference type="FunFam" id="1.10.10.10:FF:000998">
    <property type="entry name" value="Uncharacterized protein"/>
    <property type="match status" value="1"/>
</dbReference>
<feature type="compositionally biased region" description="Polar residues" evidence="4">
    <location>
        <begin position="136"/>
        <end position="145"/>
    </location>
</feature>
<evidence type="ECO:0000256" key="4">
    <source>
        <dbReference type="SAM" id="MobiDB-lite"/>
    </source>
</evidence>
<feature type="region of interest" description="Disordered" evidence="4">
    <location>
        <begin position="52"/>
        <end position="82"/>
    </location>
</feature>
<sequence length="505" mass="56849">MSTFSSDEDLFRDYDDVAPLFSIFNQSEPTNSVFDLNELSGSAEDFFNYQTTGNDASEATSNVTHQSIDSSSQSNDQNSEFNCDALNGSIGDFFNDLPNDNNIVEPAVISTPQLVEPPSIVSNLPVVAQESGAISHRNSSDSGDNSSHRNTRFNYEKVKGISSQRCRRFPDILLEDKNRDRFHNSGHQQLWFFILNLLNDLTKKSVIVWTGNQRQFRIKNTDLFSHLWSKHKGVADVQWESLKRTIRTCGKNGMLMAVPSMKHKGRNEEGLFGYVIEVSSYINMTREELDRVIKLHCETGPLTVGSPIDSSIGYSEGTHLQVMPMMQLDNEGNLLHPIPNHFITVLPQSTNNLTPSIIPSSSVLHHSQCPTPKHPSSVPTSSEIVQPTQSTPVLNSLLDTNRAPSIPTSPPPIHPMQLAAANIDFSHVFNNDFTMNIHLWSEEGFIPSIVPLDYLNQPFPTQNYQFQPQNQQLNSMNQPFQVQDHPFFAHNQPFHPQNERFDPPF</sequence>
<dbReference type="Gene3D" id="1.10.10.10">
    <property type="entry name" value="Winged helix-like DNA-binding domain superfamily/Winged helix DNA-binding domain"/>
    <property type="match status" value="1"/>
</dbReference>
<comment type="similarity">
    <text evidence="1 3">Belongs to the ETS family.</text>
</comment>
<comment type="subcellular location">
    <subcellularLocation>
        <location evidence="3">Nucleus</location>
    </subcellularLocation>
</comment>
<proteinExistence type="inferred from homology"/>
<dbReference type="InterPro" id="IPR000418">
    <property type="entry name" value="Ets_dom"/>
</dbReference>
<dbReference type="GO" id="GO:0030154">
    <property type="term" value="P:cell differentiation"/>
    <property type="evidence" value="ECO:0000318"/>
    <property type="project" value="GO_Central"/>
</dbReference>
<dbReference type="GO" id="GO:0005634">
    <property type="term" value="C:nucleus"/>
    <property type="evidence" value="ECO:0000318"/>
    <property type="project" value="GO_Central"/>
</dbReference>
<reference evidence="6" key="1">
    <citation type="journal article" date="2008" name="Nat. Genet.">
        <title>The Pristionchus pacificus genome provides a unique perspective on nematode lifestyle and parasitism.</title>
        <authorList>
            <person name="Dieterich C."/>
            <person name="Clifton S.W."/>
            <person name="Schuster L.N."/>
            <person name="Chinwalla A."/>
            <person name="Delehaunty K."/>
            <person name="Dinkelacker I."/>
            <person name="Fulton L."/>
            <person name="Fulton R."/>
            <person name="Godfrey J."/>
            <person name="Minx P."/>
            <person name="Mitreva M."/>
            <person name="Roeseler W."/>
            <person name="Tian H."/>
            <person name="Witte H."/>
            <person name="Yang S.P."/>
            <person name="Wilson R.K."/>
            <person name="Sommer R.J."/>
        </authorList>
    </citation>
    <scope>NUCLEOTIDE SEQUENCE [LARGE SCALE GENOMIC DNA]</scope>
    <source>
        <strain evidence="6">PS312</strain>
    </source>
</reference>
<dbReference type="InterPro" id="IPR036388">
    <property type="entry name" value="WH-like_DNA-bd_sf"/>
</dbReference>
<feature type="compositionally biased region" description="Low complexity" evidence="4">
    <location>
        <begin position="66"/>
        <end position="79"/>
    </location>
</feature>
<dbReference type="Proteomes" id="UP000005239">
    <property type="component" value="Unassembled WGS sequence"/>
</dbReference>
<dbReference type="GO" id="GO:0043565">
    <property type="term" value="F:sequence-specific DNA binding"/>
    <property type="evidence" value="ECO:0007669"/>
    <property type="project" value="InterPro"/>
</dbReference>
<keyword evidence="2 3" id="KW-0238">DNA-binding</keyword>
<dbReference type="GO" id="GO:0006357">
    <property type="term" value="P:regulation of transcription by RNA polymerase II"/>
    <property type="evidence" value="ECO:0000318"/>
    <property type="project" value="GO_Central"/>
</dbReference>
<dbReference type="Pfam" id="PF00178">
    <property type="entry name" value="Ets"/>
    <property type="match status" value="1"/>
</dbReference>
<keyword evidence="3" id="KW-0539">Nucleus</keyword>
<evidence type="ECO:0000256" key="3">
    <source>
        <dbReference type="RuleBase" id="RU004019"/>
    </source>
</evidence>
<dbReference type="PANTHER" id="PTHR11849:SF282">
    <property type="entry name" value="ETV5-RELATED PROTEIN ETS96B"/>
    <property type="match status" value="1"/>
</dbReference>
<dbReference type="AlphaFoldDB" id="A0A2A6CG62"/>
<gene>
    <name evidence="5" type="primary">WBGene00118558</name>
</gene>
<evidence type="ECO:0000313" key="5">
    <source>
        <dbReference type="EnsemblMetazoa" id="PPA29004.1"/>
    </source>
</evidence>
<evidence type="ECO:0000256" key="1">
    <source>
        <dbReference type="ARBA" id="ARBA00005562"/>
    </source>
</evidence>
<dbReference type="GO" id="GO:0000981">
    <property type="term" value="F:DNA-binding transcription factor activity, RNA polymerase II-specific"/>
    <property type="evidence" value="ECO:0000318"/>
    <property type="project" value="GO_Central"/>
</dbReference>
<name>A0A2A6CG62_PRIPA</name>
<reference evidence="5" key="2">
    <citation type="submission" date="2022-06" db="UniProtKB">
        <authorList>
            <consortium name="EnsemblMetazoa"/>
        </authorList>
    </citation>
    <scope>IDENTIFICATION</scope>
    <source>
        <strain evidence="5">PS312</strain>
    </source>
</reference>
<dbReference type="InterPro" id="IPR036390">
    <property type="entry name" value="WH_DNA-bd_sf"/>
</dbReference>
<evidence type="ECO:0000313" key="6">
    <source>
        <dbReference type="Proteomes" id="UP000005239"/>
    </source>
</evidence>
<feature type="compositionally biased region" description="Polar residues" evidence="4">
    <location>
        <begin position="52"/>
        <end position="65"/>
    </location>
</feature>
<protein>
    <submittedName>
        <fullName evidence="5">ETS domain-containing protein</fullName>
    </submittedName>
</protein>
<accession>A0A8R1YKU1</accession>
<keyword evidence="6" id="KW-1185">Reference proteome</keyword>
<dbReference type="SMART" id="SM00413">
    <property type="entry name" value="ETS"/>
    <property type="match status" value="1"/>
</dbReference>
<feature type="region of interest" description="Disordered" evidence="4">
    <location>
        <begin position="364"/>
        <end position="385"/>
    </location>
</feature>
<evidence type="ECO:0000256" key="2">
    <source>
        <dbReference type="ARBA" id="ARBA00023125"/>
    </source>
</evidence>
<accession>A0A2A6CG62</accession>
<dbReference type="PANTHER" id="PTHR11849">
    <property type="entry name" value="ETS"/>
    <property type="match status" value="1"/>
</dbReference>